<evidence type="ECO:0000313" key="3">
    <source>
        <dbReference type="Proteomes" id="UP000247536"/>
    </source>
</evidence>
<accession>A0ABX5NWM5</accession>
<evidence type="ECO:0000259" key="1">
    <source>
        <dbReference type="Pfam" id="PF10056"/>
    </source>
</evidence>
<reference evidence="2 3" key="1">
    <citation type="submission" date="2018-06" db="EMBL/GenBank/DDBJ databases">
        <title>Rhizobium wuzhouense sp. nov., isolated from roots of Oryza officinalis.</title>
        <authorList>
            <person name="Yuan T."/>
        </authorList>
    </citation>
    <scope>NUCLEOTIDE SEQUENCE [LARGE SCALE GENOMIC DNA]</scope>
    <source>
        <strain evidence="2 3">W44</strain>
    </source>
</reference>
<keyword evidence="3" id="KW-1185">Reference proteome</keyword>
<dbReference type="RefSeq" id="WP_110790003.1">
    <property type="nucleotide sequence ID" value="NZ_QJRY01000001.1"/>
</dbReference>
<dbReference type="EMBL" id="QJRY01000001">
    <property type="protein sequence ID" value="PYB77575.1"/>
    <property type="molecule type" value="Genomic_DNA"/>
</dbReference>
<dbReference type="InterPro" id="IPR018744">
    <property type="entry name" value="DUF2293"/>
</dbReference>
<proteinExistence type="predicted"/>
<feature type="domain" description="DUF2293" evidence="1">
    <location>
        <begin position="12"/>
        <end position="88"/>
    </location>
</feature>
<gene>
    <name evidence="2" type="ORF">DMY87_04280</name>
</gene>
<evidence type="ECO:0000313" key="2">
    <source>
        <dbReference type="EMBL" id="PYB77575.1"/>
    </source>
</evidence>
<sequence length="96" mass="11194">MLFKKESVLRHIRRHHPACPDFAAEYFANEVAARRWSDASLGKAVGIVMQTYLRHNMTDYDTLLLMGLNKDAARKRVQPRINAMIAHWSRKRTIDD</sequence>
<dbReference type="Pfam" id="PF10056">
    <property type="entry name" value="DUF2293"/>
    <property type="match status" value="1"/>
</dbReference>
<name>A0ABX5NWM5_9HYPH</name>
<comment type="caution">
    <text evidence="2">The sequence shown here is derived from an EMBL/GenBank/DDBJ whole genome shotgun (WGS) entry which is preliminary data.</text>
</comment>
<protein>
    <submittedName>
        <fullName evidence="2">DUF2293 domain-containing protein</fullName>
    </submittedName>
</protein>
<dbReference type="Proteomes" id="UP000247536">
    <property type="component" value="Unassembled WGS sequence"/>
</dbReference>
<organism evidence="2 3">
    <name type="scientific">Rhizobium wuzhouense</name>
    <dbReference type="NCBI Taxonomy" id="1986026"/>
    <lineage>
        <taxon>Bacteria</taxon>
        <taxon>Pseudomonadati</taxon>
        <taxon>Pseudomonadota</taxon>
        <taxon>Alphaproteobacteria</taxon>
        <taxon>Hyphomicrobiales</taxon>
        <taxon>Rhizobiaceae</taxon>
        <taxon>Rhizobium/Agrobacterium group</taxon>
        <taxon>Rhizobium</taxon>
    </lineage>
</organism>